<dbReference type="InterPro" id="IPR027417">
    <property type="entry name" value="P-loop_NTPase"/>
</dbReference>
<keyword evidence="2" id="KW-0547">Nucleotide-binding</keyword>
<dbReference type="EMBL" id="LR796614">
    <property type="protein sequence ID" value="CAB4154433.1"/>
    <property type="molecule type" value="Genomic_DNA"/>
</dbReference>
<dbReference type="InterPro" id="IPR035421">
    <property type="entry name" value="Terminase_6C"/>
</dbReference>
<gene>
    <name evidence="6" type="ORF">UFOVP654_3</name>
</gene>
<dbReference type="Pfam" id="PF17289">
    <property type="entry name" value="Terminase_6C"/>
    <property type="match status" value="1"/>
</dbReference>
<protein>
    <submittedName>
        <fullName evidence="6">Archaeophage PsiM2, terminase large subunit</fullName>
    </submittedName>
</protein>
<keyword evidence="4" id="KW-0231">Viral genome packaging</keyword>
<evidence type="ECO:0000313" key="6">
    <source>
        <dbReference type="EMBL" id="CAB4154433.1"/>
    </source>
</evidence>
<organism evidence="6">
    <name type="scientific">uncultured Caudovirales phage</name>
    <dbReference type="NCBI Taxonomy" id="2100421"/>
    <lineage>
        <taxon>Viruses</taxon>
        <taxon>Duplodnaviria</taxon>
        <taxon>Heunggongvirae</taxon>
        <taxon>Uroviricota</taxon>
        <taxon>Caudoviricetes</taxon>
        <taxon>Peduoviridae</taxon>
        <taxon>Maltschvirus</taxon>
        <taxon>Maltschvirus maltsch</taxon>
    </lineage>
</organism>
<reference evidence="6" key="1">
    <citation type="submission" date="2020-04" db="EMBL/GenBank/DDBJ databases">
        <authorList>
            <person name="Chiriac C."/>
            <person name="Salcher M."/>
            <person name="Ghai R."/>
            <person name="Kavagutti S V."/>
        </authorList>
    </citation>
    <scope>NUCLEOTIDE SEQUENCE</scope>
</reference>
<dbReference type="Gene3D" id="3.30.420.240">
    <property type="match status" value="1"/>
</dbReference>
<name>A0A6J5N694_9CAUD</name>
<evidence type="ECO:0000256" key="1">
    <source>
        <dbReference type="ARBA" id="ARBA00022612"/>
    </source>
</evidence>
<dbReference type="Gene3D" id="3.40.50.300">
    <property type="entry name" value="P-loop containing nucleotide triphosphate hydrolases"/>
    <property type="match status" value="1"/>
</dbReference>
<keyword evidence="3" id="KW-0067">ATP-binding</keyword>
<feature type="domain" description="Terminase large subunit gp17-like C-terminal" evidence="5">
    <location>
        <begin position="336"/>
        <end position="484"/>
    </location>
</feature>
<evidence type="ECO:0000256" key="3">
    <source>
        <dbReference type="ARBA" id="ARBA00022840"/>
    </source>
</evidence>
<evidence type="ECO:0000256" key="2">
    <source>
        <dbReference type="ARBA" id="ARBA00022741"/>
    </source>
</evidence>
<evidence type="ECO:0000256" key="4">
    <source>
        <dbReference type="ARBA" id="ARBA00023219"/>
    </source>
</evidence>
<dbReference type="NCBIfam" id="TIGR01630">
    <property type="entry name" value="psiM2_ORF9"/>
    <property type="match status" value="1"/>
</dbReference>
<accession>A0A6J5N694</accession>
<dbReference type="GO" id="GO:0005524">
    <property type="term" value="F:ATP binding"/>
    <property type="evidence" value="ECO:0007669"/>
    <property type="project" value="UniProtKB-KW"/>
</dbReference>
<proteinExistence type="predicted"/>
<dbReference type="InterPro" id="IPR006517">
    <property type="entry name" value="Phage_terminase_lsu-like_C"/>
</dbReference>
<keyword evidence="1" id="KW-1188">Viral release from host cell</keyword>
<evidence type="ECO:0000259" key="5">
    <source>
        <dbReference type="Pfam" id="PF17289"/>
    </source>
</evidence>
<sequence>MTPDKITSLTKPELEALLRALPTMSVADKMELFADLEVRERRATLLAAQTNMLGFANYAYPGFKTGPHHRKLAKIFTDVIEGKKKRVIINIAPRMGKSEFSSYLFPAYFLGQFPEKKIIMGTHTAGLSEDFGRRVRNLIDSDEYKEIFPNTKVADDQKAAGKWSTSAGGQYYAAGVGGALAGRGADLFLIDDPHSEQDVKANSRLAFDTAWSWFQTGPLQRLMPGGAIIVIMTRWSLLDLTGRLLTYQTKNPDSVPWEIVELPAILNEDTPEEKSLWPDQWPLEQLKTTKASIDPRYWNAQYMQQPNAETSAVVQRRFWRTWLKDDPPKCEYVLQSWDTAFETKNNSDYSACTTWGVFYNDEERDEPQVILLDAFKDRMTFPELKTVALKHYKEWEPDAFIVEKKAAGAPLIQELRQMGIPVQEFSPSRGNDKSVRLSAVADLFFSGKVWAPDTRWAREVIEEIAAFPVGEHDDYVDTTTQALLRYRQGGFIRLDSDEKDEPQIFRRRQAAYY</sequence>